<organism evidence="1 2">
    <name type="scientific">Rivibacter subsaxonicus</name>
    <dbReference type="NCBI Taxonomy" id="457575"/>
    <lineage>
        <taxon>Bacteria</taxon>
        <taxon>Pseudomonadati</taxon>
        <taxon>Pseudomonadota</taxon>
        <taxon>Betaproteobacteria</taxon>
        <taxon>Burkholderiales</taxon>
        <taxon>Rivibacter</taxon>
    </lineage>
</organism>
<dbReference type="InterPro" id="IPR032710">
    <property type="entry name" value="NTF2-like_dom_sf"/>
</dbReference>
<dbReference type="EMBL" id="SHKP01000004">
    <property type="protein sequence ID" value="RZU02099.1"/>
    <property type="molecule type" value="Genomic_DNA"/>
</dbReference>
<comment type="caution">
    <text evidence="1">The sequence shown here is derived from an EMBL/GenBank/DDBJ whole genome shotgun (WGS) entry which is preliminary data.</text>
</comment>
<accession>A0A4Q7W0Q8</accession>
<dbReference type="SUPFAM" id="SSF54427">
    <property type="entry name" value="NTF2-like"/>
    <property type="match status" value="1"/>
</dbReference>
<evidence type="ECO:0000313" key="2">
    <source>
        <dbReference type="Proteomes" id="UP000293671"/>
    </source>
</evidence>
<dbReference type="Gene3D" id="3.10.450.50">
    <property type="match status" value="1"/>
</dbReference>
<dbReference type="Proteomes" id="UP000293671">
    <property type="component" value="Unassembled WGS sequence"/>
</dbReference>
<name>A0A4Q7W0Q8_9BURK</name>
<gene>
    <name evidence="1" type="ORF">EV670_0118</name>
</gene>
<protein>
    <recommendedName>
        <fullName evidence="3">SnoaL-like protein</fullName>
    </recommendedName>
</protein>
<reference evidence="1 2" key="1">
    <citation type="submission" date="2019-02" db="EMBL/GenBank/DDBJ databases">
        <title>Genomic Encyclopedia of Type Strains, Phase IV (KMG-IV): sequencing the most valuable type-strain genomes for metagenomic binning, comparative biology and taxonomic classification.</title>
        <authorList>
            <person name="Goeker M."/>
        </authorList>
    </citation>
    <scope>NUCLEOTIDE SEQUENCE [LARGE SCALE GENOMIC DNA]</scope>
    <source>
        <strain evidence="1 2">DSM 19570</strain>
    </source>
</reference>
<proteinExistence type="predicted"/>
<evidence type="ECO:0008006" key="3">
    <source>
        <dbReference type="Google" id="ProtNLM"/>
    </source>
</evidence>
<dbReference type="AlphaFoldDB" id="A0A4Q7W0Q8"/>
<dbReference type="RefSeq" id="WP_130429885.1">
    <property type="nucleotide sequence ID" value="NZ_SHKP01000004.1"/>
</dbReference>
<dbReference type="OrthoDB" id="8592202at2"/>
<evidence type="ECO:0000313" key="1">
    <source>
        <dbReference type="EMBL" id="RZU02099.1"/>
    </source>
</evidence>
<keyword evidence="2" id="KW-1185">Reference proteome</keyword>
<sequence length="143" mass="16485">MDRQQLIDFFDRYRAAFDRLDGDAVADCWHTPSAIADSRDGHGHGRVTVWTEEAPMRANMQALCAVYREAGFARTEFELLEHLAFGPDHMVAHLRWTLWRRDGSLLQRFGTAYQLLRGADGWRVFGATAYQEDISEMKRHVAQ</sequence>